<reference evidence="2 3" key="1">
    <citation type="journal article" date="2013" name="Genome Announc.">
        <title>Complete Genome Sequence of the Sesbania Symbiont and Rice Growth-Promoting Endophyte Rhizobium sp. Strain IRBG74.</title>
        <authorList>
            <person name="Crook M.B."/>
            <person name="Mitra S."/>
            <person name="Ane J.M."/>
            <person name="Sadowsky M.J."/>
            <person name="Gyaneshwar P."/>
        </authorList>
    </citation>
    <scope>NUCLEOTIDE SEQUENCE [LARGE SCALE GENOMIC DNA]</scope>
    <source>
        <strain evidence="2 3">IRBG74</strain>
    </source>
</reference>
<gene>
    <name evidence="2" type="ORF">BN877_I2440</name>
</gene>
<dbReference type="HOGENOM" id="CLU_2525270_0_0_5"/>
<dbReference type="EMBL" id="HG518322">
    <property type="protein sequence ID" value="CDI09329.1"/>
    <property type="molecule type" value="Genomic_DNA"/>
</dbReference>
<evidence type="ECO:0000256" key="1">
    <source>
        <dbReference type="SAM" id="Phobius"/>
    </source>
</evidence>
<keyword evidence="1" id="KW-1133">Transmembrane helix</keyword>
<keyword evidence="1" id="KW-0472">Membrane</keyword>
<keyword evidence="1" id="KW-0812">Transmembrane</keyword>
<evidence type="ECO:0000313" key="2">
    <source>
        <dbReference type="EMBL" id="CDI09329.1"/>
    </source>
</evidence>
<protein>
    <submittedName>
        <fullName evidence="2">Uncharacterized protein</fullName>
    </submittedName>
</protein>
<evidence type="ECO:0000313" key="3">
    <source>
        <dbReference type="Proteomes" id="UP000016944"/>
    </source>
</evidence>
<organism evidence="2 3">
    <name type="scientific">Agrobacterium pusense</name>
    <dbReference type="NCBI Taxonomy" id="648995"/>
    <lineage>
        <taxon>Bacteria</taxon>
        <taxon>Pseudomonadati</taxon>
        <taxon>Pseudomonadota</taxon>
        <taxon>Alphaproteobacteria</taxon>
        <taxon>Hyphomicrobiales</taxon>
        <taxon>Rhizobiaceae</taxon>
        <taxon>Rhizobium/Agrobacterium group</taxon>
        <taxon>Agrobacterium</taxon>
    </lineage>
</organism>
<dbReference type="KEGG" id="rir:BN877_I2440"/>
<accession>U4PW43</accession>
<dbReference type="Proteomes" id="UP000016944">
    <property type="component" value="Chromosome I"/>
</dbReference>
<name>U4PW43_9HYPH</name>
<proteinExistence type="predicted"/>
<sequence>MQFQHVHPSWTGMPVCLPEKGGPAVPAPQNWRVNSHAFGADFVARWWATLGFRPLTVKFLYNISIIYIYLGYSFVTLSVMILAG</sequence>
<feature type="transmembrane region" description="Helical" evidence="1">
    <location>
        <begin position="59"/>
        <end position="83"/>
    </location>
</feature>
<dbReference type="AlphaFoldDB" id="U4PW43"/>